<dbReference type="InterPro" id="IPR011032">
    <property type="entry name" value="GroES-like_sf"/>
</dbReference>
<dbReference type="GO" id="GO:0070402">
    <property type="term" value="F:NADPH binding"/>
    <property type="evidence" value="ECO:0007669"/>
    <property type="project" value="TreeGrafter"/>
</dbReference>
<keyword evidence="1" id="KW-0521">NADP</keyword>
<protein>
    <recommendedName>
        <fullName evidence="2">Enoyl reductase (ER) domain-containing protein</fullName>
    </recommendedName>
</protein>
<keyword evidence="4" id="KW-1185">Reference proteome</keyword>
<dbReference type="InterPro" id="IPR036291">
    <property type="entry name" value="NAD(P)-bd_dom_sf"/>
</dbReference>
<dbReference type="PANTHER" id="PTHR44154:SF1">
    <property type="entry name" value="QUINONE OXIDOREDUCTASE"/>
    <property type="match status" value="1"/>
</dbReference>
<dbReference type="GO" id="GO:0003730">
    <property type="term" value="F:mRNA 3'-UTR binding"/>
    <property type="evidence" value="ECO:0007669"/>
    <property type="project" value="TreeGrafter"/>
</dbReference>
<dbReference type="EMBL" id="BDGG01000013">
    <property type="protein sequence ID" value="GAV06616.1"/>
    <property type="molecule type" value="Genomic_DNA"/>
</dbReference>
<evidence type="ECO:0000313" key="3">
    <source>
        <dbReference type="EMBL" id="GAV06616.1"/>
    </source>
</evidence>
<proteinExistence type="predicted"/>
<sequence>MIMGHNGEQLPSTMKAVRYHVNGPPEVLRVEDVPVPQPGPNEVVIKVAYAGVNVVDSHIRGTGMPQLKVPLPATPGKDASGTVAEVGSEVKHFKIGDRVFVIMHELRSSGAYAEYFKAFEPEVHYLPDHYTFQEGASIGTACYTALKAMYIAGEAKPGQSILIHGASGQVGLACVQFAVAEGMNVFGTASTKEGTERVLQSGAHFCFDHSKENYVQQVRDNIGPKGFDLIIEMVASTNLQSDLELIGRPRKRIVLVGSKPTSIAINCLTLMMKAAIITGVRVSETTPEEWRTMKKLLEKGVNEGYVRPFVGPEYPLDHAVKVHHELLLMTGSHGKTLVRP</sequence>
<dbReference type="Gene3D" id="3.40.50.720">
    <property type="entry name" value="NAD(P)-binding Rossmann-like Domain"/>
    <property type="match status" value="1"/>
</dbReference>
<organism evidence="3 4">
    <name type="scientific">Ramazzottius varieornatus</name>
    <name type="common">Water bear</name>
    <name type="synonym">Tardigrade</name>
    <dbReference type="NCBI Taxonomy" id="947166"/>
    <lineage>
        <taxon>Eukaryota</taxon>
        <taxon>Metazoa</taxon>
        <taxon>Ecdysozoa</taxon>
        <taxon>Tardigrada</taxon>
        <taxon>Eutardigrada</taxon>
        <taxon>Parachela</taxon>
        <taxon>Hypsibioidea</taxon>
        <taxon>Ramazzottiidae</taxon>
        <taxon>Ramazzottius</taxon>
    </lineage>
</organism>
<dbReference type="GO" id="GO:0005829">
    <property type="term" value="C:cytosol"/>
    <property type="evidence" value="ECO:0007669"/>
    <property type="project" value="TreeGrafter"/>
</dbReference>
<dbReference type="FunFam" id="3.40.50.720:FF:000244">
    <property type="entry name" value="quinone oxidoreductase"/>
    <property type="match status" value="1"/>
</dbReference>
<reference evidence="3 4" key="1">
    <citation type="journal article" date="2016" name="Nat. Commun.">
        <title>Extremotolerant tardigrade genome and improved radiotolerance of human cultured cells by tardigrade-unique protein.</title>
        <authorList>
            <person name="Hashimoto T."/>
            <person name="Horikawa D.D."/>
            <person name="Saito Y."/>
            <person name="Kuwahara H."/>
            <person name="Kozuka-Hata H."/>
            <person name="Shin-I T."/>
            <person name="Minakuchi Y."/>
            <person name="Ohishi K."/>
            <person name="Motoyama A."/>
            <person name="Aizu T."/>
            <person name="Enomoto A."/>
            <person name="Kondo K."/>
            <person name="Tanaka S."/>
            <person name="Hara Y."/>
            <person name="Koshikawa S."/>
            <person name="Sagara H."/>
            <person name="Miura T."/>
            <person name="Yokobori S."/>
            <person name="Miyagawa K."/>
            <person name="Suzuki Y."/>
            <person name="Kubo T."/>
            <person name="Oyama M."/>
            <person name="Kohara Y."/>
            <person name="Fujiyama A."/>
            <person name="Arakawa K."/>
            <person name="Katayama T."/>
            <person name="Toyoda A."/>
            <person name="Kunieda T."/>
        </authorList>
    </citation>
    <scope>NUCLEOTIDE SEQUENCE [LARGE SCALE GENOMIC DNA]</scope>
    <source>
        <strain evidence="3 4">YOKOZUNA-1</strain>
    </source>
</reference>
<dbReference type="Gene3D" id="3.90.180.10">
    <property type="entry name" value="Medium-chain alcohol dehydrogenases, catalytic domain"/>
    <property type="match status" value="1"/>
</dbReference>
<dbReference type="Pfam" id="PF08240">
    <property type="entry name" value="ADH_N"/>
    <property type="match status" value="1"/>
</dbReference>
<dbReference type="InterPro" id="IPR013149">
    <property type="entry name" value="ADH-like_C"/>
</dbReference>
<dbReference type="AlphaFoldDB" id="A0A1D1W087"/>
<comment type="caution">
    <text evidence="3">The sequence shown here is derived from an EMBL/GenBank/DDBJ whole genome shotgun (WGS) entry which is preliminary data.</text>
</comment>
<feature type="domain" description="Enoyl reductase (ER)" evidence="2">
    <location>
        <begin position="23"/>
        <end position="338"/>
    </location>
</feature>
<dbReference type="Proteomes" id="UP000186922">
    <property type="component" value="Unassembled WGS sequence"/>
</dbReference>
<dbReference type="Pfam" id="PF00107">
    <property type="entry name" value="ADH_zinc_N"/>
    <property type="match status" value="1"/>
</dbReference>
<evidence type="ECO:0000313" key="4">
    <source>
        <dbReference type="Proteomes" id="UP000186922"/>
    </source>
</evidence>
<dbReference type="SUPFAM" id="SSF51735">
    <property type="entry name" value="NAD(P)-binding Rossmann-fold domains"/>
    <property type="match status" value="1"/>
</dbReference>
<name>A0A1D1W087_RAMVA</name>
<dbReference type="InterPro" id="IPR020843">
    <property type="entry name" value="ER"/>
</dbReference>
<dbReference type="PANTHER" id="PTHR44154">
    <property type="entry name" value="QUINONE OXIDOREDUCTASE"/>
    <property type="match status" value="1"/>
</dbReference>
<dbReference type="STRING" id="947166.A0A1D1W087"/>
<evidence type="ECO:0000256" key="1">
    <source>
        <dbReference type="ARBA" id="ARBA00022857"/>
    </source>
</evidence>
<dbReference type="CDD" id="cd08253">
    <property type="entry name" value="zeta_crystallin"/>
    <property type="match status" value="1"/>
</dbReference>
<dbReference type="GO" id="GO:0003960">
    <property type="term" value="F:quinone reductase (NADPH) activity"/>
    <property type="evidence" value="ECO:0007669"/>
    <property type="project" value="TreeGrafter"/>
</dbReference>
<dbReference type="SMART" id="SM00829">
    <property type="entry name" value="PKS_ER"/>
    <property type="match status" value="1"/>
</dbReference>
<dbReference type="InterPro" id="IPR051603">
    <property type="entry name" value="Zinc-ADH_QOR/CCCR"/>
</dbReference>
<dbReference type="InterPro" id="IPR013154">
    <property type="entry name" value="ADH-like_N"/>
</dbReference>
<gene>
    <name evidence="3" type="primary">RvY_16575-1</name>
    <name evidence="3" type="synonym">RvY_16575.1</name>
    <name evidence="3" type="ORF">RvY_16575</name>
</gene>
<dbReference type="SUPFAM" id="SSF50129">
    <property type="entry name" value="GroES-like"/>
    <property type="match status" value="1"/>
</dbReference>
<evidence type="ECO:0000259" key="2">
    <source>
        <dbReference type="SMART" id="SM00829"/>
    </source>
</evidence>
<accession>A0A1D1W087</accession>
<dbReference type="OrthoDB" id="3941538at2759"/>